<feature type="domain" description="DUF5658" evidence="2">
    <location>
        <begin position="17"/>
        <end position="109"/>
    </location>
</feature>
<feature type="transmembrane region" description="Helical" evidence="1">
    <location>
        <begin position="85"/>
        <end position="109"/>
    </location>
</feature>
<keyword evidence="1" id="KW-0812">Transmembrane</keyword>
<dbReference type="InterPro" id="IPR043717">
    <property type="entry name" value="DUF5658"/>
</dbReference>
<evidence type="ECO:0000259" key="2">
    <source>
        <dbReference type="Pfam" id="PF18902"/>
    </source>
</evidence>
<dbReference type="AlphaFoldDB" id="A0A9E2KDX9"/>
<protein>
    <recommendedName>
        <fullName evidence="2">DUF5658 domain-containing protein</fullName>
    </recommendedName>
</protein>
<name>A0A9E2KDX9_9FIRM</name>
<reference evidence="3" key="1">
    <citation type="journal article" date="2021" name="PeerJ">
        <title>Extensive microbial diversity within the chicken gut microbiome revealed by metagenomics and culture.</title>
        <authorList>
            <person name="Gilroy R."/>
            <person name="Ravi A."/>
            <person name="Getino M."/>
            <person name="Pursley I."/>
            <person name="Horton D.L."/>
            <person name="Alikhan N.F."/>
            <person name="Baker D."/>
            <person name="Gharbi K."/>
            <person name="Hall N."/>
            <person name="Watson M."/>
            <person name="Adriaenssens E.M."/>
            <person name="Foster-Nyarko E."/>
            <person name="Jarju S."/>
            <person name="Secka A."/>
            <person name="Antonio M."/>
            <person name="Oren A."/>
            <person name="Chaudhuri R.R."/>
            <person name="La Ragione R."/>
            <person name="Hildebrand F."/>
            <person name="Pallen M.J."/>
        </authorList>
    </citation>
    <scope>NUCLEOTIDE SEQUENCE</scope>
    <source>
        <strain evidence="3">B5-657</strain>
    </source>
</reference>
<keyword evidence="1" id="KW-0472">Membrane</keyword>
<evidence type="ECO:0000313" key="3">
    <source>
        <dbReference type="EMBL" id="MBU3805139.1"/>
    </source>
</evidence>
<dbReference type="EMBL" id="JAHLFQ010000245">
    <property type="protein sequence ID" value="MBU3805139.1"/>
    <property type="molecule type" value="Genomic_DNA"/>
</dbReference>
<reference evidence="3" key="2">
    <citation type="submission" date="2021-04" db="EMBL/GenBank/DDBJ databases">
        <authorList>
            <person name="Gilroy R."/>
        </authorList>
    </citation>
    <scope>NUCLEOTIDE SEQUENCE</scope>
    <source>
        <strain evidence="3">B5-657</strain>
    </source>
</reference>
<feature type="transmembrane region" description="Helical" evidence="1">
    <location>
        <begin position="54"/>
        <end position="73"/>
    </location>
</feature>
<feature type="transmembrane region" description="Helical" evidence="1">
    <location>
        <begin position="12"/>
        <end position="34"/>
    </location>
</feature>
<dbReference type="Proteomes" id="UP000824229">
    <property type="component" value="Unassembled WGS sequence"/>
</dbReference>
<comment type="caution">
    <text evidence="3">The sequence shown here is derived from an EMBL/GenBank/DDBJ whole genome shotgun (WGS) entry which is preliminary data.</text>
</comment>
<dbReference type="Pfam" id="PF18902">
    <property type="entry name" value="DUF5658"/>
    <property type="match status" value="1"/>
</dbReference>
<gene>
    <name evidence="3" type="ORF">H9872_10370</name>
</gene>
<sequence length="116" mass="13632">MKQTTIKTQKQIMTVFLLIYILNCTDLLFTYTYLKTGIFFEFNPIMSRLLVSPYLTILVKIILPAIFIIYFFFRLKEHSTSSLILCKIGGMLLILAYTFINSLHLYYLIHFLSLSL</sequence>
<keyword evidence="1" id="KW-1133">Transmembrane helix</keyword>
<accession>A0A9E2KDX9</accession>
<evidence type="ECO:0000313" key="4">
    <source>
        <dbReference type="Proteomes" id="UP000824229"/>
    </source>
</evidence>
<organism evidence="3 4">
    <name type="scientific">Candidatus Cellulosilyticum pullistercoris</name>
    <dbReference type="NCBI Taxonomy" id="2838521"/>
    <lineage>
        <taxon>Bacteria</taxon>
        <taxon>Bacillati</taxon>
        <taxon>Bacillota</taxon>
        <taxon>Clostridia</taxon>
        <taxon>Lachnospirales</taxon>
        <taxon>Cellulosilyticaceae</taxon>
        <taxon>Cellulosilyticum</taxon>
    </lineage>
</organism>
<evidence type="ECO:0000256" key="1">
    <source>
        <dbReference type="SAM" id="Phobius"/>
    </source>
</evidence>
<proteinExistence type="predicted"/>